<feature type="domain" description="FAD-binding" evidence="9">
    <location>
        <begin position="5"/>
        <end position="337"/>
    </location>
</feature>
<dbReference type="Pfam" id="PF01494">
    <property type="entry name" value="FAD_binding_3"/>
    <property type="match status" value="1"/>
</dbReference>
<dbReference type="InterPro" id="IPR002938">
    <property type="entry name" value="FAD-bd"/>
</dbReference>
<organism evidence="10 11">
    <name type="scientific">Candidatus Erwinia haradaeae</name>
    <dbReference type="NCBI Taxonomy" id="1922217"/>
    <lineage>
        <taxon>Bacteria</taxon>
        <taxon>Pseudomonadati</taxon>
        <taxon>Pseudomonadota</taxon>
        <taxon>Gammaproteobacteria</taxon>
        <taxon>Enterobacterales</taxon>
        <taxon>Erwiniaceae</taxon>
        <taxon>Erwinia</taxon>
    </lineage>
</organism>
<dbReference type="PRINTS" id="PR00420">
    <property type="entry name" value="RNGMNOXGNASE"/>
</dbReference>
<dbReference type="InterPro" id="IPR051205">
    <property type="entry name" value="UbiH/COQ6_monooxygenase"/>
</dbReference>
<evidence type="ECO:0000256" key="8">
    <source>
        <dbReference type="ARBA" id="ARBA00065734"/>
    </source>
</evidence>
<keyword evidence="7" id="KW-0503">Monooxygenase</keyword>
<evidence type="ECO:0000259" key="9">
    <source>
        <dbReference type="Pfam" id="PF01494"/>
    </source>
</evidence>
<dbReference type="SUPFAM" id="SSF51905">
    <property type="entry name" value="FAD/NAD(P)-binding domain"/>
    <property type="match status" value="1"/>
</dbReference>
<dbReference type="FunFam" id="3.50.50.60:FF:000021">
    <property type="entry name" value="Ubiquinone biosynthesis monooxygenase COQ6"/>
    <property type="match status" value="1"/>
</dbReference>
<dbReference type="GO" id="GO:0006744">
    <property type="term" value="P:ubiquinone biosynthetic process"/>
    <property type="evidence" value="ECO:0007669"/>
    <property type="project" value="UniProtKB-UniPathway"/>
</dbReference>
<dbReference type="Gene3D" id="3.50.50.60">
    <property type="entry name" value="FAD/NAD(P)-binding domain"/>
    <property type="match status" value="2"/>
</dbReference>
<name>A0A451DD16_9GAMM</name>
<protein>
    <submittedName>
        <fullName evidence="10">2-octaprenyl-3-methyl-6-methoxy-1,4-benzoquinol hydroxylase</fullName>
        <ecNumber evidence="10">1.14.13.-</ecNumber>
    </submittedName>
</protein>
<dbReference type="InterPro" id="IPR018168">
    <property type="entry name" value="Ubi_Hdrlase_CS"/>
</dbReference>
<evidence type="ECO:0000256" key="6">
    <source>
        <dbReference type="ARBA" id="ARBA00023002"/>
    </source>
</evidence>
<accession>A0A451DD16</accession>
<dbReference type="PANTHER" id="PTHR43876">
    <property type="entry name" value="UBIQUINONE BIOSYNTHESIS MONOOXYGENASE COQ6, MITOCHONDRIAL"/>
    <property type="match status" value="1"/>
</dbReference>
<dbReference type="AlphaFoldDB" id="A0A451DD16"/>
<comment type="cofactor">
    <cofactor evidence="1">
        <name>FAD</name>
        <dbReference type="ChEBI" id="CHEBI:57692"/>
    </cofactor>
</comment>
<comment type="similarity">
    <text evidence="3">Belongs to the UbiH/COQ6 family.</text>
</comment>
<dbReference type="PANTHER" id="PTHR43876:SF10">
    <property type="entry name" value="3-DEMETHOXYUBIQUINOL 3-HYDROXYLASE"/>
    <property type="match status" value="1"/>
</dbReference>
<dbReference type="PROSITE" id="PS01304">
    <property type="entry name" value="UBIH"/>
    <property type="match status" value="1"/>
</dbReference>
<evidence type="ECO:0000256" key="3">
    <source>
        <dbReference type="ARBA" id="ARBA00005349"/>
    </source>
</evidence>
<dbReference type="UniPathway" id="UPA00232"/>
<sequence length="389" mass="43695">MKHTVEIVIVGGGMIGAALASGLAKHGFEVVVLEQAPPPMFDPLSNPDLRISAITAASVTFLKKLEVWPRVLVMRCAPYRTQELWEYQIARVRFDAQSLGLSELGYMVENHVLKYALSQQLHHQSVPIFYKTRLIDVQKRKDTWNIILDDGTNLQALLVVGADGAHSQVRKLVNIGCYSGQYTQSCMLISVYCNYHPGDSTWQQLTPHGPRAFLPLFGCWALLVWYDQPARLNSLQGLTMTQLKKEIQIHFPSRVRTVTPLATTVLRFYRSHAKHYILAGLALVGDAAHTLHPLAGQGVNLGYRDVSALMEVLREARQNSDQWASVEVLQRYQDKRKKDNYLMQNGIDLLHVAFSHKCLPLKMVRNAGLIIADRAGQLKKDMLSYGLGL</sequence>
<reference evidence="10 11" key="1">
    <citation type="submission" date="2019-02" db="EMBL/GenBank/DDBJ databases">
        <authorList>
            <person name="Manzano-Marin A."/>
            <person name="Manzano-Marin A."/>
        </authorList>
    </citation>
    <scope>NUCLEOTIDE SEQUENCE [LARGE SCALE GENOMIC DNA]</scope>
    <source>
        <strain evidence="10 11">ErCilaricifoliae</strain>
    </source>
</reference>
<dbReference type="Proteomes" id="UP000294418">
    <property type="component" value="Chromosome"/>
</dbReference>
<dbReference type="InterPro" id="IPR010971">
    <property type="entry name" value="UbiH/COQ6"/>
</dbReference>
<dbReference type="GO" id="GO:0110142">
    <property type="term" value="C:ubiquinone biosynthesis complex"/>
    <property type="evidence" value="ECO:0007669"/>
    <property type="project" value="UniProtKB-ARBA"/>
</dbReference>
<evidence type="ECO:0000256" key="7">
    <source>
        <dbReference type="ARBA" id="ARBA00023033"/>
    </source>
</evidence>
<dbReference type="EMBL" id="LR217720">
    <property type="protein sequence ID" value="VFP84366.1"/>
    <property type="molecule type" value="Genomic_DNA"/>
</dbReference>
<evidence type="ECO:0000313" key="10">
    <source>
        <dbReference type="EMBL" id="VFP84366.1"/>
    </source>
</evidence>
<gene>
    <name evidence="10" type="primary">ubiF</name>
    <name evidence="10" type="ORF">ERCILAFE3058_450</name>
</gene>
<proteinExistence type="inferred from homology"/>
<dbReference type="NCBIfam" id="TIGR01988">
    <property type="entry name" value="Ubi-OHases"/>
    <property type="match status" value="1"/>
</dbReference>
<evidence type="ECO:0000256" key="4">
    <source>
        <dbReference type="ARBA" id="ARBA00022630"/>
    </source>
</evidence>
<keyword evidence="6 10" id="KW-0560">Oxidoreductase</keyword>
<evidence type="ECO:0000256" key="5">
    <source>
        <dbReference type="ARBA" id="ARBA00022827"/>
    </source>
</evidence>
<comment type="pathway">
    <text evidence="2">Cofactor biosynthesis; ubiquinone biosynthesis.</text>
</comment>
<evidence type="ECO:0000313" key="11">
    <source>
        <dbReference type="Proteomes" id="UP000294418"/>
    </source>
</evidence>
<evidence type="ECO:0000256" key="2">
    <source>
        <dbReference type="ARBA" id="ARBA00004749"/>
    </source>
</evidence>
<keyword evidence="5" id="KW-0274">FAD</keyword>
<evidence type="ECO:0000256" key="1">
    <source>
        <dbReference type="ARBA" id="ARBA00001974"/>
    </source>
</evidence>
<dbReference type="InterPro" id="IPR036188">
    <property type="entry name" value="FAD/NAD-bd_sf"/>
</dbReference>
<dbReference type="EC" id="1.14.13.-" evidence="10"/>
<keyword evidence="4" id="KW-0285">Flavoprotein</keyword>
<comment type="subunit">
    <text evidence="8">Component of the Ubi complex metabolon, which regroups five ubiquinone biosynthesis proteins (UbiE, UbiF, UbiG, UbiH and UbiI) and two accessory factors (UbiK and the lipid-binding protein UbiJ).</text>
</comment>
<dbReference type="GO" id="GO:0071949">
    <property type="term" value="F:FAD binding"/>
    <property type="evidence" value="ECO:0007669"/>
    <property type="project" value="InterPro"/>
</dbReference>
<dbReference type="GO" id="GO:0008682">
    <property type="term" value="F:3-demethoxyubiquinol 3-hydroxylase activity"/>
    <property type="evidence" value="ECO:0007669"/>
    <property type="project" value="TreeGrafter"/>
</dbReference>